<accession>A0A7I8JF37</accession>
<evidence type="ECO:0000256" key="7">
    <source>
        <dbReference type="ARBA" id="ARBA00038168"/>
    </source>
</evidence>
<keyword evidence="3 8" id="KW-0812">Transmembrane</keyword>
<evidence type="ECO:0000259" key="9">
    <source>
        <dbReference type="PROSITE" id="PS50255"/>
    </source>
</evidence>
<dbReference type="PROSITE" id="PS00191">
    <property type="entry name" value="CYTOCHROME_B5_1"/>
    <property type="match status" value="1"/>
</dbReference>
<evidence type="ECO:0000313" key="12">
    <source>
        <dbReference type="Proteomes" id="UP000663760"/>
    </source>
</evidence>
<comment type="similarity">
    <text evidence="7 8">Belongs to the cytochrome b5 family.</text>
</comment>
<evidence type="ECO:0000256" key="3">
    <source>
        <dbReference type="ARBA" id="ARBA00022692"/>
    </source>
</evidence>
<gene>
    <name evidence="10" type="ORF">SI7747_11014547</name>
    <name evidence="11" type="ORF">SI8410_11015664</name>
</gene>
<dbReference type="PRINTS" id="PR00363">
    <property type="entry name" value="CYTOCHROMEB5"/>
</dbReference>
<evidence type="ECO:0000256" key="4">
    <source>
        <dbReference type="ARBA" id="ARBA00022723"/>
    </source>
</evidence>
<evidence type="ECO:0000256" key="2">
    <source>
        <dbReference type="ARBA" id="ARBA00022617"/>
    </source>
</evidence>
<evidence type="ECO:0000313" key="10">
    <source>
        <dbReference type="EMBL" id="CAA2628906.1"/>
    </source>
</evidence>
<evidence type="ECO:0000256" key="8">
    <source>
        <dbReference type="RuleBase" id="RU362121"/>
    </source>
</evidence>
<dbReference type="InterPro" id="IPR050668">
    <property type="entry name" value="Cytochrome_b5"/>
</dbReference>
<proteinExistence type="inferred from homology"/>
<dbReference type="AlphaFoldDB" id="A0A7I8JF37"/>
<dbReference type="SUPFAM" id="SSF55856">
    <property type="entry name" value="Cytochrome b5-like heme/steroid binding domain"/>
    <property type="match status" value="1"/>
</dbReference>
<dbReference type="GO" id="GO:0046872">
    <property type="term" value="F:metal ion binding"/>
    <property type="evidence" value="ECO:0007669"/>
    <property type="project" value="UniProtKB-UniRule"/>
</dbReference>
<keyword evidence="2 8" id="KW-0349">Heme</keyword>
<feature type="transmembrane region" description="Helical" evidence="8">
    <location>
        <begin position="115"/>
        <end position="137"/>
    </location>
</feature>
<dbReference type="InterPro" id="IPR018506">
    <property type="entry name" value="Cyt_B5_heme-BS"/>
</dbReference>
<keyword evidence="5 8" id="KW-0408">Iron</keyword>
<dbReference type="GO" id="GO:0020037">
    <property type="term" value="F:heme binding"/>
    <property type="evidence" value="ECO:0007669"/>
    <property type="project" value="UniProtKB-UniRule"/>
</dbReference>
<keyword evidence="6 8" id="KW-0472">Membrane</keyword>
<dbReference type="Pfam" id="PF00173">
    <property type="entry name" value="Cyt-b5"/>
    <property type="match status" value="1"/>
</dbReference>
<feature type="domain" description="Cytochrome b5 heme-binding" evidence="9">
    <location>
        <begin position="4"/>
        <end position="81"/>
    </location>
</feature>
<evidence type="ECO:0000256" key="1">
    <source>
        <dbReference type="ARBA" id="ARBA00004370"/>
    </source>
</evidence>
<protein>
    <recommendedName>
        <fullName evidence="9">Cytochrome b5 heme-binding domain-containing protein</fullName>
    </recommendedName>
</protein>
<dbReference type="FunFam" id="3.10.120.10:FF:000002">
    <property type="entry name" value="Cytochrome b5 type B"/>
    <property type="match status" value="1"/>
</dbReference>
<dbReference type="InterPro" id="IPR001199">
    <property type="entry name" value="Cyt_B5-like_heme/steroid-bd"/>
</dbReference>
<dbReference type="Proteomes" id="UP000663760">
    <property type="component" value="Chromosome 11"/>
</dbReference>
<dbReference type="InterPro" id="IPR036400">
    <property type="entry name" value="Cyt_B5-like_heme/steroid_sf"/>
</dbReference>
<name>A0A7I8JF37_SPIIN</name>
<dbReference type="GO" id="GO:0016020">
    <property type="term" value="C:membrane"/>
    <property type="evidence" value="ECO:0007669"/>
    <property type="project" value="UniProtKB-SubCell"/>
</dbReference>
<evidence type="ECO:0000313" key="11">
    <source>
        <dbReference type="EMBL" id="CAA7404986.1"/>
    </source>
</evidence>
<comment type="subcellular location">
    <subcellularLocation>
        <location evidence="1">Membrane</location>
    </subcellularLocation>
</comment>
<dbReference type="Gene3D" id="3.10.120.10">
    <property type="entry name" value="Cytochrome b5-like heme/steroid binding domain"/>
    <property type="match status" value="1"/>
</dbReference>
<sequence length="146" mass="15898">MAELRKIPASEVAFHSSKKDCWLVIDGKVYDVTEFLEDHPGGEEVLVYASGTGDATQSFEDVGHSSTARSMMSSYLIGVLDGYDADAQAALKNKSAASRGREASRANLDQGWESFTLVDFLLPLLILAVAVVSWYMLTFKSPPSED</sequence>
<keyword evidence="8" id="KW-1133">Transmembrane helix</keyword>
<dbReference type="EMBL" id="LR746274">
    <property type="protein sequence ID" value="CAA7404986.1"/>
    <property type="molecule type" value="Genomic_DNA"/>
</dbReference>
<dbReference type="EMBL" id="LR743598">
    <property type="protein sequence ID" value="CAA2628906.1"/>
    <property type="molecule type" value="Genomic_DNA"/>
</dbReference>
<keyword evidence="12" id="KW-1185">Reference proteome</keyword>
<evidence type="ECO:0000256" key="5">
    <source>
        <dbReference type="ARBA" id="ARBA00023004"/>
    </source>
</evidence>
<keyword evidence="4 8" id="KW-0479">Metal-binding</keyword>
<dbReference type="PANTHER" id="PTHR19359:SF101">
    <property type="entry name" value="CYTOCHROME B5-LIKE HEME_STEROID BINDING DOMAIN CONTAINING PROTEIN, EXPRESSED"/>
    <property type="match status" value="1"/>
</dbReference>
<dbReference type="PROSITE" id="PS50255">
    <property type="entry name" value="CYTOCHROME_B5_2"/>
    <property type="match status" value="1"/>
</dbReference>
<evidence type="ECO:0000256" key="6">
    <source>
        <dbReference type="ARBA" id="ARBA00023136"/>
    </source>
</evidence>
<dbReference type="SMART" id="SM01117">
    <property type="entry name" value="Cyt-b5"/>
    <property type="match status" value="1"/>
</dbReference>
<reference evidence="10" key="1">
    <citation type="submission" date="2019-12" db="EMBL/GenBank/DDBJ databases">
        <authorList>
            <person name="Scholz U."/>
            <person name="Mascher M."/>
            <person name="Fiebig A."/>
        </authorList>
    </citation>
    <scope>NUCLEOTIDE SEQUENCE</scope>
</reference>
<dbReference type="OrthoDB" id="260519at2759"/>
<organism evidence="10">
    <name type="scientific">Spirodela intermedia</name>
    <name type="common">Intermediate duckweed</name>
    <dbReference type="NCBI Taxonomy" id="51605"/>
    <lineage>
        <taxon>Eukaryota</taxon>
        <taxon>Viridiplantae</taxon>
        <taxon>Streptophyta</taxon>
        <taxon>Embryophyta</taxon>
        <taxon>Tracheophyta</taxon>
        <taxon>Spermatophyta</taxon>
        <taxon>Magnoliopsida</taxon>
        <taxon>Liliopsida</taxon>
        <taxon>Araceae</taxon>
        <taxon>Lemnoideae</taxon>
        <taxon>Spirodela</taxon>
    </lineage>
</organism>
<dbReference type="PANTHER" id="PTHR19359">
    <property type="entry name" value="CYTOCHROME B5"/>
    <property type="match status" value="1"/>
</dbReference>